<evidence type="ECO:0000256" key="1">
    <source>
        <dbReference type="SAM" id="MobiDB-lite"/>
    </source>
</evidence>
<dbReference type="InterPro" id="IPR002048">
    <property type="entry name" value="EF_hand_dom"/>
</dbReference>
<dbReference type="RefSeq" id="XP_029220248.1">
    <property type="nucleotide sequence ID" value="XM_029362882.1"/>
</dbReference>
<dbReference type="InterPro" id="IPR011992">
    <property type="entry name" value="EF-hand-dom_pair"/>
</dbReference>
<evidence type="ECO:0000313" key="3">
    <source>
        <dbReference type="EMBL" id="PFH36239.1"/>
    </source>
</evidence>
<dbReference type="SUPFAM" id="SSF47473">
    <property type="entry name" value="EF-hand"/>
    <property type="match status" value="1"/>
</dbReference>
<feature type="region of interest" description="Disordered" evidence="1">
    <location>
        <begin position="564"/>
        <end position="628"/>
    </location>
</feature>
<sequence>MKASAASAAKRLTASLPCFASSREVPRTFRSGICQRSHVSGFPPQSRARQAGVALRPLFKRFPSRHSPSHSFMLSAFYSLSRSPLASRLSSSACLPSPLESLPSSSPLPSVAPPSSRLVSSAFRRVPSPLKICARDQCLAHLPLTAAFADIPCARAGPLSGAVASSPPDRLRPSGTVTREQGTLLRAGSLASVGVAVGSHARRGFASERPAREREGPQEDETSCLPPQVHDDESLTLMQQMAEAFNQRPCRSRRTAQPQAVHVVGDLALSPSVTTSSFVPTFAASASASSPPSPRAADNRRESDVASGAEAADQNPGSSGDDWASALAEPRASGGAHPSAPASSSGRPSGESQEANWGRSKARDEMPQDGTEELVVVDLEKLRRDSKLVFLPVQTVLRTLVDTYPGMYVWRDGFVHTVKQLLAAAGLVSPSQRVSDEVLHQAFDFLDKSNNEIIDLLEAVRGLPQLCRASHDDRIKALFELFDRRGCRRLHFDEVMEVFCFIYRVILTPSVVSQLKEASLDFTTIDDIALHTTRQLFSHLRRASALPLQPSRASIAFKYGFPSRAAPSETSPASRSATAAEGSSREKLSSAPSASYFASSRRPATPLDAWEGRERRCERGDENREAKTREIAATEEGPWKQALQRRDEFISYKDFKEICATLPPSVGFSKASLLELPLILLVRDVLAPLRSHVVIRRRRSASRGSFASN</sequence>
<gene>
    <name evidence="3" type="ORF">BESB_044310</name>
</gene>
<dbReference type="VEuPathDB" id="ToxoDB:BESB_044310"/>
<accession>A0A2A9MED6</accession>
<organism evidence="3 4">
    <name type="scientific">Besnoitia besnoiti</name>
    <name type="common">Apicomplexan protozoan</name>
    <dbReference type="NCBI Taxonomy" id="94643"/>
    <lineage>
        <taxon>Eukaryota</taxon>
        <taxon>Sar</taxon>
        <taxon>Alveolata</taxon>
        <taxon>Apicomplexa</taxon>
        <taxon>Conoidasida</taxon>
        <taxon>Coccidia</taxon>
        <taxon>Eucoccidiorida</taxon>
        <taxon>Eimeriorina</taxon>
        <taxon>Sarcocystidae</taxon>
        <taxon>Besnoitia</taxon>
    </lineage>
</organism>
<proteinExistence type="predicted"/>
<evidence type="ECO:0000313" key="4">
    <source>
        <dbReference type="Proteomes" id="UP000224006"/>
    </source>
</evidence>
<dbReference type="Proteomes" id="UP000224006">
    <property type="component" value="Chromosome III"/>
</dbReference>
<feature type="compositionally biased region" description="Low complexity" evidence="1">
    <location>
        <begin position="589"/>
        <end position="604"/>
    </location>
</feature>
<dbReference type="AlphaFoldDB" id="A0A2A9MED6"/>
<dbReference type="EMBL" id="NWUJ01000003">
    <property type="protein sequence ID" value="PFH36239.1"/>
    <property type="molecule type" value="Genomic_DNA"/>
</dbReference>
<evidence type="ECO:0000259" key="2">
    <source>
        <dbReference type="PROSITE" id="PS50222"/>
    </source>
</evidence>
<comment type="caution">
    <text evidence="3">The sequence shown here is derived from an EMBL/GenBank/DDBJ whole genome shotgun (WGS) entry which is preliminary data.</text>
</comment>
<dbReference type="Gene3D" id="1.10.238.10">
    <property type="entry name" value="EF-hand"/>
    <property type="match status" value="1"/>
</dbReference>
<dbReference type="STRING" id="94643.A0A2A9MED6"/>
<reference evidence="3 4" key="1">
    <citation type="submission" date="2017-09" db="EMBL/GenBank/DDBJ databases">
        <title>Genome sequencing of Besnoitia besnoiti strain Bb-Ger1.</title>
        <authorList>
            <person name="Schares G."/>
            <person name="Venepally P."/>
            <person name="Lorenzi H.A."/>
        </authorList>
    </citation>
    <scope>NUCLEOTIDE SEQUENCE [LARGE SCALE GENOMIC DNA]</scope>
    <source>
        <strain evidence="3 4">Bb-Ger1</strain>
    </source>
</reference>
<protein>
    <recommendedName>
        <fullName evidence="2">EF-hand domain-containing protein</fullName>
    </recommendedName>
</protein>
<dbReference type="KEGG" id="bbes:BESB_044310"/>
<dbReference type="PROSITE" id="PS50222">
    <property type="entry name" value="EF_HAND_2"/>
    <property type="match status" value="1"/>
</dbReference>
<feature type="region of interest" description="Disordered" evidence="1">
    <location>
        <begin position="284"/>
        <end position="369"/>
    </location>
</feature>
<keyword evidence="4" id="KW-1185">Reference proteome</keyword>
<dbReference type="OrthoDB" id="333552at2759"/>
<feature type="compositionally biased region" description="Basic and acidic residues" evidence="1">
    <location>
        <begin position="205"/>
        <end position="217"/>
    </location>
</feature>
<dbReference type="GeneID" id="40309361"/>
<feature type="region of interest" description="Disordered" evidence="1">
    <location>
        <begin position="201"/>
        <end position="229"/>
    </location>
</feature>
<feature type="domain" description="EF-hand" evidence="2">
    <location>
        <begin position="470"/>
        <end position="505"/>
    </location>
</feature>
<feature type="compositionally biased region" description="Polar residues" evidence="1">
    <location>
        <begin position="568"/>
        <end position="577"/>
    </location>
</feature>
<feature type="compositionally biased region" description="Low complexity" evidence="1">
    <location>
        <begin position="330"/>
        <end position="350"/>
    </location>
</feature>
<dbReference type="GO" id="GO:0005509">
    <property type="term" value="F:calcium ion binding"/>
    <property type="evidence" value="ECO:0007669"/>
    <property type="project" value="InterPro"/>
</dbReference>
<name>A0A2A9MED6_BESBE</name>
<feature type="compositionally biased region" description="Basic and acidic residues" evidence="1">
    <location>
        <begin position="610"/>
        <end position="628"/>
    </location>
</feature>